<dbReference type="EMBL" id="BPQB01000040">
    <property type="protein sequence ID" value="GJE94453.1"/>
    <property type="molecule type" value="Genomic_DNA"/>
</dbReference>
<keyword evidence="8" id="KW-1185">Reference proteome</keyword>
<dbReference type="Gene3D" id="1.20.120.1630">
    <property type="match status" value="1"/>
</dbReference>
<gene>
    <name evidence="7" type="ORF">PsYK624_106230</name>
</gene>
<evidence type="ECO:0000313" key="8">
    <source>
        <dbReference type="Proteomes" id="UP000703269"/>
    </source>
</evidence>
<dbReference type="GO" id="GO:0032259">
    <property type="term" value="P:methylation"/>
    <property type="evidence" value="ECO:0007669"/>
    <property type="project" value="UniProtKB-KW"/>
</dbReference>
<reference evidence="7 8" key="1">
    <citation type="submission" date="2021-08" db="EMBL/GenBank/DDBJ databases">
        <title>Draft Genome Sequence of Phanerochaete sordida strain YK-624.</title>
        <authorList>
            <person name="Mori T."/>
            <person name="Dohra H."/>
            <person name="Suzuki T."/>
            <person name="Kawagishi H."/>
            <person name="Hirai H."/>
        </authorList>
    </citation>
    <scope>NUCLEOTIDE SEQUENCE [LARGE SCALE GENOMIC DNA]</scope>
    <source>
        <strain evidence="7 8">YK-624</strain>
    </source>
</reference>
<evidence type="ECO:0000256" key="1">
    <source>
        <dbReference type="ARBA" id="ARBA00004141"/>
    </source>
</evidence>
<keyword evidence="5" id="KW-0256">Endoplasmic reticulum</keyword>
<feature type="chain" id="PRO_5040432931" description="Protein-S-isoprenylcysteine O-methyltransferase" evidence="6">
    <location>
        <begin position="30"/>
        <end position="253"/>
    </location>
</feature>
<dbReference type="OrthoDB" id="422086at2759"/>
<feature type="transmembrane region" description="Helical" evidence="5">
    <location>
        <begin position="116"/>
        <end position="134"/>
    </location>
</feature>
<evidence type="ECO:0000256" key="5">
    <source>
        <dbReference type="RuleBase" id="RU362022"/>
    </source>
</evidence>
<dbReference type="Pfam" id="PF04140">
    <property type="entry name" value="ICMT"/>
    <property type="match status" value="1"/>
</dbReference>
<keyword evidence="6" id="KW-0732">Signal</keyword>
<evidence type="ECO:0000256" key="2">
    <source>
        <dbReference type="ARBA" id="ARBA00022692"/>
    </source>
</evidence>
<name>A0A9P3LH14_9APHY</name>
<evidence type="ECO:0000256" key="4">
    <source>
        <dbReference type="ARBA" id="ARBA00023136"/>
    </source>
</evidence>
<dbReference type="AlphaFoldDB" id="A0A9P3LH14"/>
<dbReference type="EC" id="2.1.1.100" evidence="5"/>
<protein>
    <recommendedName>
        <fullName evidence="5">Protein-S-isoprenylcysteine O-methyltransferase</fullName>
        <ecNumber evidence="5">2.1.1.100</ecNumber>
    </recommendedName>
</protein>
<evidence type="ECO:0000256" key="3">
    <source>
        <dbReference type="ARBA" id="ARBA00022989"/>
    </source>
</evidence>
<evidence type="ECO:0000313" key="7">
    <source>
        <dbReference type="EMBL" id="GJE94453.1"/>
    </source>
</evidence>
<dbReference type="GO" id="GO:0005789">
    <property type="term" value="C:endoplasmic reticulum membrane"/>
    <property type="evidence" value="ECO:0007669"/>
    <property type="project" value="UniProtKB-SubCell"/>
</dbReference>
<comment type="subcellular location">
    <subcellularLocation>
        <location evidence="5">Endoplasmic reticulum membrane</location>
        <topology evidence="5">Multi-pass membrane protein</topology>
    </subcellularLocation>
    <subcellularLocation>
        <location evidence="1">Membrane</location>
        <topology evidence="1">Multi-pass membrane protein</topology>
    </subcellularLocation>
</comment>
<comment type="similarity">
    <text evidence="5">Belongs to the class VI-like SAM-binding methyltransferase superfamily. Isoprenylcysteine carboxyl methyltransferase family.</text>
</comment>
<accession>A0A9P3LH14</accession>
<keyword evidence="5" id="KW-0949">S-adenosyl-L-methionine</keyword>
<proteinExistence type="inferred from homology"/>
<comment type="catalytic activity">
    <reaction evidence="5">
        <text>[protein]-C-terminal S-[(2E,6E)-farnesyl]-L-cysteine + S-adenosyl-L-methionine = [protein]-C-terminal S-[(2E,6E)-farnesyl]-L-cysteine methyl ester + S-adenosyl-L-homocysteine</text>
        <dbReference type="Rhea" id="RHEA:21672"/>
        <dbReference type="Rhea" id="RHEA-COMP:12125"/>
        <dbReference type="Rhea" id="RHEA-COMP:12126"/>
        <dbReference type="ChEBI" id="CHEBI:57856"/>
        <dbReference type="ChEBI" id="CHEBI:59789"/>
        <dbReference type="ChEBI" id="CHEBI:90510"/>
        <dbReference type="ChEBI" id="CHEBI:90511"/>
        <dbReference type="EC" id="2.1.1.100"/>
    </reaction>
</comment>
<feature type="signal peptide" evidence="6">
    <location>
        <begin position="1"/>
        <end position="29"/>
    </location>
</feature>
<keyword evidence="3 5" id="KW-1133">Transmembrane helix</keyword>
<keyword evidence="5" id="KW-0808">Transferase</keyword>
<dbReference type="Proteomes" id="UP000703269">
    <property type="component" value="Unassembled WGS sequence"/>
</dbReference>
<comment type="caution">
    <text evidence="5">Lacks conserved residue(s) required for the propagation of feature annotation.</text>
</comment>
<sequence length="253" mass="28375">MIWFPAPHFLASPLIKVPLLLVAARLVALTTTGSPTPPSSIEERKAYVGARDPAKPLAELPRIFWNTTRGIYYANAICESAVILAELYPSALSDAVLSYLIRDTLRTSHNVRITPYWLAGCFAMIAGSVLRLWCFRTLGRLFTWELAVKKDHALVTSGPYAVVRHPSYTGNILIGAGILLCYFGPGSWYTECVGWETWGSRAFTALWSAWVLAIPTTLSARTPTEDEILHKKFGDEWEMYAKRTPYRLIPFVY</sequence>
<dbReference type="GO" id="GO:0004671">
    <property type="term" value="F:protein C-terminal S-isoprenylcysteine carboxyl O-methyltransferase activity"/>
    <property type="evidence" value="ECO:0007669"/>
    <property type="project" value="UniProtKB-EC"/>
</dbReference>
<comment type="caution">
    <text evidence="7">The sequence shown here is derived from an EMBL/GenBank/DDBJ whole genome shotgun (WGS) entry which is preliminary data.</text>
</comment>
<evidence type="ECO:0000256" key="6">
    <source>
        <dbReference type="SAM" id="SignalP"/>
    </source>
</evidence>
<dbReference type="InterPro" id="IPR007269">
    <property type="entry name" value="ICMT_MeTrfase"/>
</dbReference>
<organism evidence="7 8">
    <name type="scientific">Phanerochaete sordida</name>
    <dbReference type="NCBI Taxonomy" id="48140"/>
    <lineage>
        <taxon>Eukaryota</taxon>
        <taxon>Fungi</taxon>
        <taxon>Dikarya</taxon>
        <taxon>Basidiomycota</taxon>
        <taxon>Agaricomycotina</taxon>
        <taxon>Agaricomycetes</taxon>
        <taxon>Polyporales</taxon>
        <taxon>Phanerochaetaceae</taxon>
        <taxon>Phanerochaete</taxon>
    </lineage>
</organism>
<dbReference type="PANTHER" id="PTHR12714">
    <property type="entry name" value="PROTEIN-S ISOPRENYLCYSTEINE O-METHYLTRANSFERASE"/>
    <property type="match status" value="1"/>
</dbReference>
<keyword evidence="2 5" id="KW-0812">Transmembrane</keyword>
<dbReference type="PANTHER" id="PTHR12714:SF9">
    <property type="entry name" value="PROTEIN-S-ISOPRENYLCYSTEINE O-METHYLTRANSFERASE"/>
    <property type="match status" value="1"/>
</dbReference>
<keyword evidence="5" id="KW-0489">Methyltransferase</keyword>
<keyword evidence="4 5" id="KW-0472">Membrane</keyword>